<feature type="transmembrane region" description="Helical" evidence="1">
    <location>
        <begin position="82"/>
        <end position="102"/>
    </location>
</feature>
<dbReference type="GO" id="GO:0016020">
    <property type="term" value="C:membrane"/>
    <property type="evidence" value="ECO:0007669"/>
    <property type="project" value="InterPro"/>
</dbReference>
<keyword evidence="1" id="KW-1133">Transmembrane helix</keyword>
<feature type="transmembrane region" description="Helical" evidence="1">
    <location>
        <begin position="108"/>
        <end position="129"/>
    </location>
</feature>
<dbReference type="SUPFAM" id="SSF53756">
    <property type="entry name" value="UDP-Glycosyltransferase/glycogen phosphorylase"/>
    <property type="match status" value="1"/>
</dbReference>
<proteinExistence type="predicted"/>
<organism evidence="2 3">
    <name type="scientific">Arthrobacter rhombi</name>
    <dbReference type="NCBI Taxonomy" id="71253"/>
    <lineage>
        <taxon>Bacteria</taxon>
        <taxon>Bacillati</taxon>
        <taxon>Actinomycetota</taxon>
        <taxon>Actinomycetes</taxon>
        <taxon>Micrococcales</taxon>
        <taxon>Micrococcaceae</taxon>
        <taxon>Arthrobacter</taxon>
    </lineage>
</organism>
<evidence type="ECO:0000313" key="2">
    <source>
        <dbReference type="EMBL" id="SJM65632.1"/>
    </source>
</evidence>
<keyword evidence="1" id="KW-0812">Transmembrane</keyword>
<dbReference type="InterPro" id="IPR007554">
    <property type="entry name" value="Glycerophosphate_synth"/>
</dbReference>
<dbReference type="EMBL" id="FUHW01000032">
    <property type="protein sequence ID" value="SJM65632.1"/>
    <property type="molecule type" value="Genomic_DNA"/>
</dbReference>
<evidence type="ECO:0000313" key="3">
    <source>
        <dbReference type="Proteomes" id="UP000195913"/>
    </source>
</evidence>
<dbReference type="Pfam" id="PF04464">
    <property type="entry name" value="Glyphos_transf"/>
    <property type="match status" value="1"/>
</dbReference>
<dbReference type="InterPro" id="IPR043148">
    <property type="entry name" value="TagF_C"/>
</dbReference>
<keyword evidence="3" id="KW-1185">Reference proteome</keyword>
<dbReference type="GO" id="GO:0047355">
    <property type="term" value="F:CDP-glycerol glycerophosphotransferase activity"/>
    <property type="evidence" value="ECO:0007669"/>
    <property type="project" value="InterPro"/>
</dbReference>
<protein>
    <submittedName>
        <fullName evidence="2">Putative integral membrane protein</fullName>
    </submittedName>
</protein>
<feature type="transmembrane region" description="Helical" evidence="1">
    <location>
        <begin position="40"/>
        <end position="62"/>
    </location>
</feature>
<dbReference type="Proteomes" id="UP000195913">
    <property type="component" value="Unassembled WGS sequence"/>
</dbReference>
<gene>
    <name evidence="2" type="ORF">FM101_09400</name>
</gene>
<dbReference type="Gene3D" id="3.40.50.12580">
    <property type="match status" value="1"/>
</dbReference>
<keyword evidence="1" id="KW-0472">Membrane</keyword>
<accession>A0A1R4GCE1</accession>
<name>A0A1R4GCE1_9MICC</name>
<reference evidence="2 3" key="1">
    <citation type="submission" date="2017-02" db="EMBL/GenBank/DDBJ databases">
        <authorList>
            <person name="Peterson S.W."/>
        </authorList>
    </citation>
    <scope>NUCLEOTIDE SEQUENCE [LARGE SCALE GENOMIC DNA]</scope>
    <source>
        <strain evidence="2 3">B Ar 00.02</strain>
    </source>
</reference>
<dbReference type="RefSeq" id="WP_143269265.1">
    <property type="nucleotide sequence ID" value="NZ_FUHW01000032.1"/>
</dbReference>
<sequence>MKTLKTALVASIPSTIFALAIAIALSGAKAVDGTERLWEIAIAMEIGVAMAPWPGLAVLASFRGWPAAYNIQLPPPRQETRIVAITAVVTGLVVLAYAFLAIAGAQLALRVIVATIALGLAVAAASRLAMKFHRARRYRPILRRAIENFTPQYILYMGRRDGGAYQIKQWLPQILAITPRVIIVVRDPEAAKHLATSISSEIPIISCRENKDLDDVMPSSVRAVFYVNSVTNNANMVSYRNVKHVYLGHGDSDKEISAHPAHRMYDAIFVAGQAAIDRYATENVNLDPGQAHIIGRPQLQRVNVPEFRSTPQTVLYAPTWSGYNQATSLSSLSIAVPFIADLLARGITVLFRPHPFSRFSSKDQDDIAEIDNLLVDKKLSHLGSEDTASMELLDLFNASDALVTDVSSVLVDYLASHKPAAVLLPAHCRATNGRDSDIGTKFPSVQHAYLPTSPDSASWHLFLGPDPMRSTRDEAAAYYLGGTSPDAFREAVLSLPASST</sequence>
<evidence type="ECO:0000256" key="1">
    <source>
        <dbReference type="SAM" id="Phobius"/>
    </source>
</evidence>
<dbReference type="AlphaFoldDB" id="A0A1R4GCE1"/>